<keyword evidence="5 9" id="KW-0812">Transmembrane</keyword>
<dbReference type="Proteomes" id="UP000719412">
    <property type="component" value="Unassembled WGS sequence"/>
</dbReference>
<comment type="similarity">
    <text evidence="3">Belongs to the PIGU family.</text>
</comment>
<keyword evidence="7 9" id="KW-1133">Transmembrane helix</keyword>
<dbReference type="PANTHER" id="PTHR13121">
    <property type="entry name" value="GPI TRANSAMIDASE COMPONENT PIG-U"/>
    <property type="match status" value="1"/>
</dbReference>
<dbReference type="InterPro" id="IPR009600">
    <property type="entry name" value="PIG-U"/>
</dbReference>
<comment type="caution">
    <text evidence="10">The sequence shown here is derived from an EMBL/GenBank/DDBJ whole genome shotgun (WGS) entry which is preliminary data.</text>
</comment>
<evidence type="ECO:0000256" key="7">
    <source>
        <dbReference type="ARBA" id="ARBA00022989"/>
    </source>
</evidence>
<evidence type="ECO:0008006" key="12">
    <source>
        <dbReference type="Google" id="ProtNLM"/>
    </source>
</evidence>
<feature type="transmembrane region" description="Helical" evidence="9">
    <location>
        <begin position="369"/>
        <end position="391"/>
    </location>
</feature>
<evidence type="ECO:0000256" key="8">
    <source>
        <dbReference type="ARBA" id="ARBA00023136"/>
    </source>
</evidence>
<dbReference type="GO" id="GO:0016255">
    <property type="term" value="P:attachment of GPI anchor to protein"/>
    <property type="evidence" value="ECO:0007669"/>
    <property type="project" value="InterPro"/>
</dbReference>
<feature type="transmembrane region" description="Helical" evidence="9">
    <location>
        <begin position="300"/>
        <end position="319"/>
    </location>
</feature>
<evidence type="ECO:0000256" key="5">
    <source>
        <dbReference type="ARBA" id="ARBA00022692"/>
    </source>
</evidence>
<comment type="pathway">
    <text evidence="2">Glycolipid biosynthesis; glycosylphosphatidylinositol-anchor biosynthesis.</text>
</comment>
<name>A0A8J6LCW5_TENMO</name>
<comment type="subcellular location">
    <subcellularLocation>
        <location evidence="1">Endoplasmic reticulum membrane</location>
        <topology evidence="1">Multi-pass membrane protein</topology>
    </subcellularLocation>
</comment>
<reference evidence="10" key="1">
    <citation type="journal article" date="2020" name="J Insects Food Feed">
        <title>The yellow mealworm (Tenebrio molitor) genome: a resource for the emerging insects as food and feed industry.</title>
        <authorList>
            <person name="Eriksson T."/>
            <person name="Andere A."/>
            <person name="Kelstrup H."/>
            <person name="Emery V."/>
            <person name="Picard C."/>
        </authorList>
    </citation>
    <scope>NUCLEOTIDE SEQUENCE</scope>
    <source>
        <strain evidence="10">Stoneville</strain>
        <tissue evidence="10">Whole head</tissue>
    </source>
</reference>
<feature type="transmembrane region" description="Helical" evidence="9">
    <location>
        <begin position="21"/>
        <end position="39"/>
    </location>
</feature>
<protein>
    <recommendedName>
        <fullName evidence="12">Phosphatidylinositol glycan anchor biosynthesis class U protein</fullName>
    </recommendedName>
</protein>
<keyword evidence="6" id="KW-0256">Endoplasmic reticulum</keyword>
<evidence type="ECO:0000313" key="10">
    <source>
        <dbReference type="EMBL" id="KAH0815183.1"/>
    </source>
</evidence>
<evidence type="ECO:0000256" key="9">
    <source>
        <dbReference type="SAM" id="Phobius"/>
    </source>
</evidence>
<evidence type="ECO:0000256" key="2">
    <source>
        <dbReference type="ARBA" id="ARBA00004687"/>
    </source>
</evidence>
<feature type="transmembrane region" description="Helical" evidence="9">
    <location>
        <begin position="268"/>
        <end position="288"/>
    </location>
</feature>
<dbReference type="GO" id="GO:0006506">
    <property type="term" value="P:GPI anchor biosynthetic process"/>
    <property type="evidence" value="ECO:0007669"/>
    <property type="project" value="UniProtKB-KW"/>
</dbReference>
<dbReference type="PANTHER" id="PTHR13121:SF0">
    <property type="entry name" value="PHOSPHATIDYLINOSITOL GLYCAN ANCHOR BIOSYNTHESIS CLASS U PROTEIN"/>
    <property type="match status" value="1"/>
</dbReference>
<gene>
    <name evidence="10" type="ORF">GEV33_007609</name>
</gene>
<sequence length="447" mass="51308">MSREKSEKWRENSSERQCYKTGTILLMYTIGASIRYWLIFSRYQSIIGNHIEVSTPLNSWKRVSEGLYLQSKGINPYEGDLLHEAPIIMLLYQTLTRSLNLPVEIMFLITDLATAVVLYFVARRYMFQLFTQQEHHKDEYAEDGKEFLLSGPDFLNSPVFVAAAFLFNPYTIFNCVGLSTIVFHNFFLALFLCFMLYGSVVLSTLFLAVCTMMSLYPVILVLPLFLHFLEIYKSKTRGFCVVTLFAATIVALKVVSSALTNGDDYMRGVYGFILTVPDLQPNIGLFWYFFTEMFDHFRDLFICSFQINATILYLVPLSIKFRKDPFLLTVAVLFLVSVFKSYPCLGDVGFVLSLLPCFIHLFNYSQQGFLVGVIFLITSALGPILWHLWIYSNSANANFYFGVTLAFAIAQIFLVTDILFAYLKRQFCLKHGKERKIDGKDALLILE</sequence>
<evidence type="ECO:0000313" key="11">
    <source>
        <dbReference type="Proteomes" id="UP000719412"/>
    </source>
</evidence>
<feature type="transmembrane region" description="Helical" evidence="9">
    <location>
        <begin position="397"/>
        <end position="423"/>
    </location>
</feature>
<keyword evidence="8 9" id="KW-0472">Membrane</keyword>
<evidence type="ECO:0000256" key="6">
    <source>
        <dbReference type="ARBA" id="ARBA00022824"/>
    </source>
</evidence>
<dbReference type="GO" id="GO:0042765">
    <property type="term" value="C:GPI-anchor transamidase complex"/>
    <property type="evidence" value="ECO:0007669"/>
    <property type="project" value="InterPro"/>
</dbReference>
<evidence type="ECO:0000256" key="3">
    <source>
        <dbReference type="ARBA" id="ARBA00010026"/>
    </source>
</evidence>
<feature type="transmembrane region" description="Helical" evidence="9">
    <location>
        <begin position="204"/>
        <end position="226"/>
    </location>
</feature>
<reference evidence="10" key="2">
    <citation type="submission" date="2021-08" db="EMBL/GenBank/DDBJ databases">
        <authorList>
            <person name="Eriksson T."/>
        </authorList>
    </citation>
    <scope>NUCLEOTIDE SEQUENCE</scope>
    <source>
        <strain evidence="10">Stoneville</strain>
        <tissue evidence="10">Whole head</tissue>
    </source>
</reference>
<dbReference type="AlphaFoldDB" id="A0A8J6LCW5"/>
<feature type="transmembrane region" description="Helical" evidence="9">
    <location>
        <begin position="339"/>
        <end position="362"/>
    </location>
</feature>
<feature type="transmembrane region" description="Helical" evidence="9">
    <location>
        <begin position="105"/>
        <end position="122"/>
    </location>
</feature>
<evidence type="ECO:0000256" key="4">
    <source>
        <dbReference type="ARBA" id="ARBA00022502"/>
    </source>
</evidence>
<dbReference type="EMBL" id="JABDTM020023441">
    <property type="protein sequence ID" value="KAH0815183.1"/>
    <property type="molecule type" value="Genomic_DNA"/>
</dbReference>
<evidence type="ECO:0000256" key="1">
    <source>
        <dbReference type="ARBA" id="ARBA00004477"/>
    </source>
</evidence>
<feature type="transmembrane region" description="Helical" evidence="9">
    <location>
        <begin position="175"/>
        <end position="198"/>
    </location>
</feature>
<keyword evidence="11" id="KW-1185">Reference proteome</keyword>
<feature type="transmembrane region" description="Helical" evidence="9">
    <location>
        <begin position="238"/>
        <end position="256"/>
    </location>
</feature>
<dbReference type="OrthoDB" id="549017at2759"/>
<organism evidence="10 11">
    <name type="scientific">Tenebrio molitor</name>
    <name type="common">Yellow mealworm beetle</name>
    <dbReference type="NCBI Taxonomy" id="7067"/>
    <lineage>
        <taxon>Eukaryota</taxon>
        <taxon>Metazoa</taxon>
        <taxon>Ecdysozoa</taxon>
        <taxon>Arthropoda</taxon>
        <taxon>Hexapoda</taxon>
        <taxon>Insecta</taxon>
        <taxon>Pterygota</taxon>
        <taxon>Neoptera</taxon>
        <taxon>Endopterygota</taxon>
        <taxon>Coleoptera</taxon>
        <taxon>Polyphaga</taxon>
        <taxon>Cucujiformia</taxon>
        <taxon>Tenebrionidae</taxon>
        <taxon>Tenebrio</taxon>
    </lineage>
</organism>
<accession>A0A8J6LCW5</accession>
<proteinExistence type="inferred from homology"/>
<keyword evidence="4" id="KW-0337">GPI-anchor biosynthesis</keyword>
<dbReference type="Pfam" id="PF06728">
    <property type="entry name" value="PIG-U"/>
    <property type="match status" value="1"/>
</dbReference>